<feature type="transmembrane region" description="Helical" evidence="1">
    <location>
        <begin position="6"/>
        <end position="30"/>
    </location>
</feature>
<evidence type="ECO:0000313" key="2">
    <source>
        <dbReference type="EMBL" id="OGD98350.1"/>
    </source>
</evidence>
<dbReference type="EMBL" id="MFBT01000038">
    <property type="protein sequence ID" value="OGD98350.1"/>
    <property type="molecule type" value="Genomic_DNA"/>
</dbReference>
<comment type="caution">
    <text evidence="2">The sequence shown here is derived from an EMBL/GenBank/DDBJ whole genome shotgun (WGS) entry which is preliminary data.</text>
</comment>
<dbReference type="Proteomes" id="UP000177039">
    <property type="component" value="Unassembled WGS sequence"/>
</dbReference>
<gene>
    <name evidence="2" type="ORF">A3B54_00660</name>
</gene>
<keyword evidence="1" id="KW-0812">Transmembrane</keyword>
<keyword evidence="1" id="KW-1133">Transmembrane helix</keyword>
<protein>
    <submittedName>
        <fullName evidence="2">Uncharacterized protein</fullName>
    </submittedName>
</protein>
<keyword evidence="1" id="KW-0472">Membrane</keyword>
<accession>A0A1F5H2G3</accession>
<organism evidence="2 3">
    <name type="scientific">Candidatus Curtissbacteria bacterium RIFCSPLOWO2_01_FULL_42_50</name>
    <dbReference type="NCBI Taxonomy" id="1797730"/>
    <lineage>
        <taxon>Bacteria</taxon>
        <taxon>Candidatus Curtissiibacteriota</taxon>
    </lineage>
</organism>
<evidence type="ECO:0000313" key="3">
    <source>
        <dbReference type="Proteomes" id="UP000177039"/>
    </source>
</evidence>
<dbReference type="AlphaFoldDB" id="A0A1F5H2G3"/>
<proteinExistence type="predicted"/>
<sequence length="87" mass="9616">MDITQIILLAVIIVLSIFLIALGFQVFFVLRDLRKTLFRMNRLFDDTDDLVGQVKKPIETAGNLFASLAAGVGIAHLLKKGKKESGK</sequence>
<reference evidence="2 3" key="1">
    <citation type="journal article" date="2016" name="Nat. Commun.">
        <title>Thousands of microbial genomes shed light on interconnected biogeochemical processes in an aquifer system.</title>
        <authorList>
            <person name="Anantharaman K."/>
            <person name="Brown C.T."/>
            <person name="Hug L.A."/>
            <person name="Sharon I."/>
            <person name="Castelle C.J."/>
            <person name="Probst A.J."/>
            <person name="Thomas B.C."/>
            <person name="Singh A."/>
            <person name="Wilkins M.J."/>
            <person name="Karaoz U."/>
            <person name="Brodie E.L."/>
            <person name="Williams K.H."/>
            <person name="Hubbard S.S."/>
            <person name="Banfield J.F."/>
        </authorList>
    </citation>
    <scope>NUCLEOTIDE SEQUENCE [LARGE SCALE GENOMIC DNA]</scope>
</reference>
<name>A0A1F5H2G3_9BACT</name>
<evidence type="ECO:0000256" key="1">
    <source>
        <dbReference type="SAM" id="Phobius"/>
    </source>
</evidence>